<keyword evidence="3" id="KW-1185">Reference proteome</keyword>
<dbReference type="EMBL" id="BGZK01003670">
    <property type="protein sequence ID" value="GBP03589.1"/>
    <property type="molecule type" value="Genomic_DNA"/>
</dbReference>
<dbReference type="GO" id="GO:0005886">
    <property type="term" value="C:plasma membrane"/>
    <property type="evidence" value="ECO:0007669"/>
    <property type="project" value="TreeGrafter"/>
</dbReference>
<keyword evidence="1" id="KW-0812">Transmembrane</keyword>
<dbReference type="SUPFAM" id="SSF82866">
    <property type="entry name" value="Multidrug efflux transporter AcrB transmembrane domain"/>
    <property type="match status" value="2"/>
</dbReference>
<protein>
    <submittedName>
        <fullName evidence="2">Multidrug efflux pump subunit AcrB</fullName>
    </submittedName>
</protein>
<dbReference type="GO" id="GO:0042910">
    <property type="term" value="F:xenobiotic transmembrane transporter activity"/>
    <property type="evidence" value="ECO:0007669"/>
    <property type="project" value="TreeGrafter"/>
</dbReference>
<dbReference type="InterPro" id="IPR027463">
    <property type="entry name" value="AcrB_DN_DC_subdom"/>
</dbReference>
<dbReference type="Gene3D" id="1.20.1640.10">
    <property type="entry name" value="Multidrug efflux transporter AcrB transmembrane domain"/>
    <property type="match status" value="4"/>
</dbReference>
<reference evidence="2 3" key="1">
    <citation type="journal article" date="2019" name="Commun. Biol.">
        <title>The bagworm genome reveals a unique fibroin gene that provides high tensile strength.</title>
        <authorList>
            <person name="Kono N."/>
            <person name="Nakamura H."/>
            <person name="Ohtoshi R."/>
            <person name="Tomita M."/>
            <person name="Numata K."/>
            <person name="Arakawa K."/>
        </authorList>
    </citation>
    <scope>NUCLEOTIDE SEQUENCE [LARGE SCALE GENOMIC DNA]</scope>
</reference>
<gene>
    <name evidence="2" type="primary">acrB</name>
    <name evidence="2" type="ORF">EVAR_101262_1</name>
</gene>
<dbReference type="SUPFAM" id="SSF82693">
    <property type="entry name" value="Multidrug efflux transporter AcrB pore domain, PN1, PN2, PC1 and PC2 subdomains"/>
    <property type="match status" value="2"/>
</dbReference>
<feature type="transmembrane region" description="Helical" evidence="1">
    <location>
        <begin position="45"/>
        <end position="78"/>
    </location>
</feature>
<feature type="transmembrane region" description="Helical" evidence="1">
    <location>
        <begin position="423"/>
        <end position="440"/>
    </location>
</feature>
<dbReference type="FunFam" id="3.30.2090.10:FF:000002">
    <property type="entry name" value="Efflux pump membrane transporter"/>
    <property type="match status" value="1"/>
</dbReference>
<dbReference type="PANTHER" id="PTHR32063:SF32">
    <property type="entry name" value="AMINOGLYCOSIDE EFFLUX PUMP-RELATED"/>
    <property type="match status" value="1"/>
</dbReference>
<dbReference type="Pfam" id="PF00873">
    <property type="entry name" value="ACR_tran"/>
    <property type="match status" value="3"/>
</dbReference>
<evidence type="ECO:0000313" key="2">
    <source>
        <dbReference type="EMBL" id="GBP03589.1"/>
    </source>
</evidence>
<dbReference type="Gene3D" id="3.30.70.1430">
    <property type="entry name" value="Multidrug efflux transporter AcrB pore domain"/>
    <property type="match status" value="1"/>
</dbReference>
<sequence>MVLAIGLLVDDAIVVVENVERIMHDEGLPAREATEKSMKEISGALVAIALFSVTIIAAMTFSVVVALTLTPALCGMLLRPTAPHRKGFFGGFNRFYAATERQYRHKVVRTLRRPLIMVSLYAAMGVATLPAGATASRTEAVNKQIVDWFLMEEKQNIDVVFTINGFNQRGAQNAGMAFIKLKTGTSDPAIFALTPPSVPGLGQNNGFTYELLASGGTTREQLGSLRDQLLQSAAQSPDLIGVRANILPQTPQLQIDIDTSKAVALGLQLDDVTDTLTSAWGGAYINDFIDRGRVKRVYLQGDGQYRSAPSDLDKWYIRNSEGTMTPFSAFASTRWTMGPESLNRYNGSASYEIQGQNAEGFSSGDAMNTIERLANELPAGTTGAWSGLSLQEKQAGGQSTTLYAISILVVFLCLAALYESWTVPFSVLLAVPLVYWVRCWPWRCAD</sequence>
<keyword evidence="1" id="KW-1133">Transmembrane helix</keyword>
<dbReference type="InterPro" id="IPR001036">
    <property type="entry name" value="Acrflvin-R"/>
</dbReference>
<organism evidence="2 3">
    <name type="scientific">Eumeta variegata</name>
    <name type="common">Bagworm moth</name>
    <name type="synonym">Eumeta japonica</name>
    <dbReference type="NCBI Taxonomy" id="151549"/>
    <lineage>
        <taxon>Eukaryota</taxon>
        <taxon>Metazoa</taxon>
        <taxon>Ecdysozoa</taxon>
        <taxon>Arthropoda</taxon>
        <taxon>Hexapoda</taxon>
        <taxon>Insecta</taxon>
        <taxon>Pterygota</taxon>
        <taxon>Neoptera</taxon>
        <taxon>Endopterygota</taxon>
        <taxon>Lepidoptera</taxon>
        <taxon>Glossata</taxon>
        <taxon>Ditrysia</taxon>
        <taxon>Tineoidea</taxon>
        <taxon>Psychidae</taxon>
        <taxon>Oiketicinae</taxon>
        <taxon>Eumeta</taxon>
    </lineage>
</organism>
<evidence type="ECO:0000256" key="1">
    <source>
        <dbReference type="SAM" id="Phobius"/>
    </source>
</evidence>
<accession>A0A4C1SN61</accession>
<dbReference type="SUPFAM" id="SSF82714">
    <property type="entry name" value="Multidrug efflux transporter AcrB TolC docking domain, DN and DC subdomains"/>
    <property type="match status" value="1"/>
</dbReference>
<dbReference type="PANTHER" id="PTHR32063">
    <property type="match status" value="1"/>
</dbReference>
<dbReference type="Gene3D" id="3.30.2090.10">
    <property type="entry name" value="Multidrug efflux transporter AcrB TolC docking domain, DN and DC subdomains"/>
    <property type="match status" value="1"/>
</dbReference>
<comment type="caution">
    <text evidence="2">The sequence shown here is derived from an EMBL/GenBank/DDBJ whole genome shotgun (WGS) entry which is preliminary data.</text>
</comment>
<name>A0A4C1SN61_EUMVA</name>
<dbReference type="STRING" id="151549.A0A4C1SN61"/>
<proteinExistence type="predicted"/>
<dbReference type="Proteomes" id="UP000299102">
    <property type="component" value="Unassembled WGS sequence"/>
</dbReference>
<dbReference type="OrthoDB" id="5875992at2759"/>
<dbReference type="Gene3D" id="3.30.70.1440">
    <property type="entry name" value="Multidrug efflux transporter AcrB pore domain"/>
    <property type="match status" value="1"/>
</dbReference>
<dbReference type="AlphaFoldDB" id="A0A4C1SN61"/>
<evidence type="ECO:0000313" key="3">
    <source>
        <dbReference type="Proteomes" id="UP000299102"/>
    </source>
</evidence>
<keyword evidence="1" id="KW-0472">Membrane</keyword>